<evidence type="ECO:0000313" key="1">
    <source>
        <dbReference type="EMBL" id="CNL15908.1"/>
    </source>
</evidence>
<dbReference type="Proteomes" id="UP000040088">
    <property type="component" value="Unassembled WGS sequence"/>
</dbReference>
<sequence length="57" mass="6262">MSEILLDSRGSCLHPAAYYPNSKYGAAFNGKIKILTRNDICQQSSSTLTSLIQNIID</sequence>
<evidence type="ECO:0000313" key="2">
    <source>
        <dbReference type="Proteomes" id="UP000040088"/>
    </source>
</evidence>
<dbReference type="AlphaFoldDB" id="A0A0T9U2E5"/>
<proteinExistence type="predicted"/>
<accession>A0A0T9U2E5</accession>
<name>A0A0T9U2E5_YERAE</name>
<dbReference type="EMBL" id="CQEM01000008">
    <property type="protein sequence ID" value="CNL15908.1"/>
    <property type="molecule type" value="Genomic_DNA"/>
</dbReference>
<protein>
    <submittedName>
        <fullName evidence="1">Uncharacterized protein</fullName>
    </submittedName>
</protein>
<gene>
    <name evidence="1" type="ORF">ERS008460_02051</name>
</gene>
<reference evidence="2" key="1">
    <citation type="submission" date="2015-03" db="EMBL/GenBank/DDBJ databases">
        <authorList>
            <consortium name="Pathogen Informatics"/>
        </authorList>
    </citation>
    <scope>NUCLEOTIDE SEQUENCE [LARGE SCALE GENOMIC DNA]</scope>
    <source>
        <strain evidence="2">IP27925</strain>
    </source>
</reference>
<organism evidence="1 2">
    <name type="scientific">Yersinia aleksiciae</name>
    <dbReference type="NCBI Taxonomy" id="263819"/>
    <lineage>
        <taxon>Bacteria</taxon>
        <taxon>Pseudomonadati</taxon>
        <taxon>Pseudomonadota</taxon>
        <taxon>Gammaproteobacteria</taxon>
        <taxon>Enterobacterales</taxon>
        <taxon>Yersiniaceae</taxon>
        <taxon>Yersinia</taxon>
    </lineage>
</organism>